<organism evidence="1">
    <name type="scientific">Culex pipiens</name>
    <name type="common">House mosquito</name>
    <dbReference type="NCBI Taxonomy" id="7175"/>
    <lineage>
        <taxon>Eukaryota</taxon>
        <taxon>Metazoa</taxon>
        <taxon>Ecdysozoa</taxon>
        <taxon>Arthropoda</taxon>
        <taxon>Hexapoda</taxon>
        <taxon>Insecta</taxon>
        <taxon>Pterygota</taxon>
        <taxon>Neoptera</taxon>
        <taxon>Endopterygota</taxon>
        <taxon>Diptera</taxon>
        <taxon>Nematocera</taxon>
        <taxon>Culicoidea</taxon>
        <taxon>Culicidae</taxon>
        <taxon>Culicinae</taxon>
        <taxon>Culicini</taxon>
        <taxon>Culex</taxon>
        <taxon>Culex</taxon>
    </lineage>
</organism>
<name>A0A8D8C7L1_CULPI</name>
<reference evidence="1" key="1">
    <citation type="submission" date="2021-05" db="EMBL/GenBank/DDBJ databases">
        <authorList>
            <person name="Alioto T."/>
            <person name="Alioto T."/>
            <person name="Gomez Garrido J."/>
        </authorList>
    </citation>
    <scope>NUCLEOTIDE SEQUENCE</scope>
</reference>
<accession>A0A8D8C7L1</accession>
<evidence type="ECO:0000313" key="1">
    <source>
        <dbReference type="EMBL" id="CAG6487773.1"/>
    </source>
</evidence>
<protein>
    <submittedName>
        <fullName evidence="1">(northern house mosquito) hypothetical protein</fullName>
    </submittedName>
</protein>
<dbReference type="EMBL" id="HBUE01108024">
    <property type="protein sequence ID" value="CAG6487773.1"/>
    <property type="molecule type" value="Transcribed_RNA"/>
</dbReference>
<proteinExistence type="predicted"/>
<sequence length="117" mass="12810">MYTCSGLLGTKMVFSIRRTHPVGSSVLDVTSYQVLYAKSFGIAILSLPTAKLEPVQLSLAVGSVDHVQVLSADDPFQIVVLSGDRLRQKVDTVLVATVVKLFLRFRWMVLRCAASLV</sequence>
<dbReference type="AlphaFoldDB" id="A0A8D8C7L1"/>